<dbReference type="Gene3D" id="3.40.50.970">
    <property type="match status" value="1"/>
</dbReference>
<dbReference type="Pfam" id="PF00456">
    <property type="entry name" value="Transketolase_N"/>
    <property type="match status" value="1"/>
</dbReference>
<keyword evidence="3" id="KW-0786">Thiamine pyrophosphate</keyword>
<evidence type="ECO:0000259" key="4">
    <source>
        <dbReference type="Pfam" id="PF00456"/>
    </source>
</evidence>
<comment type="cofactor">
    <cofactor evidence="1">
        <name>thiamine diphosphate</name>
        <dbReference type="ChEBI" id="CHEBI:58937"/>
    </cofactor>
</comment>
<reference evidence="5" key="1">
    <citation type="journal article" date="2020" name="mSystems">
        <title>Genome- and Community-Level Interaction Insights into Carbon Utilization and Element Cycling Functions of Hydrothermarchaeota in Hydrothermal Sediment.</title>
        <authorList>
            <person name="Zhou Z."/>
            <person name="Liu Y."/>
            <person name="Xu W."/>
            <person name="Pan J."/>
            <person name="Luo Z.H."/>
            <person name="Li M."/>
        </authorList>
    </citation>
    <scope>NUCLEOTIDE SEQUENCE [LARGE SCALE GENOMIC DNA]</scope>
    <source>
        <strain evidence="5">SpSt-61</strain>
    </source>
</reference>
<sequence length="291" mass="32496">MSGKLLDLTPEEVTFLKKKATQIRIITLEMIGHLGVGHVGGSLSIAEALAVLYYKVMRIDPKNPKWDERDRFVLSKGHAGPALYAVLADLGYFPYEWIYTLNKPNTNLPSHCDRLKTPGVDMTAGSLGQGLSAAVGMALGARIRKMNIRVFALIGDGESQEGQIWEAAMFASHNKLNNLIAFTDYNKMQIDGYIHEVNNLEPLADKWRAFNWHVVEVDGHDVQQIYNAIHEGMSQDEKPTMIILHTIKGKGAFFAEGKVTSHNMPIKKEELKIAIDSLRKEIEEIEGVDVQ</sequence>
<comment type="similarity">
    <text evidence="2">Belongs to the transketolase family.</text>
</comment>
<proteinExistence type="inferred from homology"/>
<dbReference type="AlphaFoldDB" id="A0A7V4KEL5"/>
<evidence type="ECO:0000256" key="3">
    <source>
        <dbReference type="ARBA" id="ARBA00023052"/>
    </source>
</evidence>
<dbReference type="InterPro" id="IPR029061">
    <property type="entry name" value="THDP-binding"/>
</dbReference>
<comment type="caution">
    <text evidence="5">The sequence shown here is derived from an EMBL/GenBank/DDBJ whole genome shotgun (WGS) entry which is preliminary data.</text>
</comment>
<protein>
    <submittedName>
        <fullName evidence="5">Transketolase</fullName>
    </submittedName>
</protein>
<feature type="domain" description="Transketolase N-terminal" evidence="4">
    <location>
        <begin position="18"/>
        <end position="273"/>
    </location>
</feature>
<dbReference type="InterPro" id="IPR005474">
    <property type="entry name" value="Transketolase_N"/>
</dbReference>
<dbReference type="SUPFAM" id="SSF52518">
    <property type="entry name" value="Thiamin diphosphate-binding fold (THDP-binding)"/>
    <property type="match status" value="1"/>
</dbReference>
<dbReference type="EMBL" id="DSZZ01000401">
    <property type="protein sequence ID" value="HGU53555.1"/>
    <property type="molecule type" value="Genomic_DNA"/>
</dbReference>
<gene>
    <name evidence="5" type="ORF">ENT78_08575</name>
</gene>
<evidence type="ECO:0000256" key="1">
    <source>
        <dbReference type="ARBA" id="ARBA00001964"/>
    </source>
</evidence>
<evidence type="ECO:0000313" key="5">
    <source>
        <dbReference type="EMBL" id="HGU53555.1"/>
    </source>
</evidence>
<name>A0A7V4KEL5_FERPE</name>
<accession>A0A7V4KEL5</accession>
<organism evidence="5">
    <name type="scientific">Fervidobacterium pennivorans</name>
    <dbReference type="NCBI Taxonomy" id="93466"/>
    <lineage>
        <taxon>Bacteria</taxon>
        <taxon>Thermotogati</taxon>
        <taxon>Thermotogota</taxon>
        <taxon>Thermotogae</taxon>
        <taxon>Thermotogales</taxon>
        <taxon>Fervidobacteriaceae</taxon>
        <taxon>Fervidobacterium</taxon>
    </lineage>
</organism>
<dbReference type="PANTHER" id="PTHR47514:SF1">
    <property type="entry name" value="TRANSKETOLASE N-TERMINAL SECTION-RELATED"/>
    <property type="match status" value="1"/>
</dbReference>
<dbReference type="PANTHER" id="PTHR47514">
    <property type="entry name" value="TRANSKETOLASE N-TERMINAL SECTION-RELATED"/>
    <property type="match status" value="1"/>
</dbReference>
<dbReference type="CDD" id="cd02012">
    <property type="entry name" value="TPP_TK"/>
    <property type="match status" value="1"/>
</dbReference>
<evidence type="ECO:0000256" key="2">
    <source>
        <dbReference type="ARBA" id="ARBA00007131"/>
    </source>
</evidence>